<evidence type="ECO:0000256" key="3">
    <source>
        <dbReference type="ARBA" id="ARBA00022679"/>
    </source>
</evidence>
<sequence>MEPSSDVHNLEVYTEDSPANAVIHAYLISKSPTFVRLTKLREEGWKSKDGDAHFEKQKINAATNGFSMSHLDPSKQSRRILDLCMAPGAFLQTALFHNPNYQATALTLGPGQAGKKVEFHAPGMDLHYLDITMLAADMGMTDIPPDHPDANDFLPKHFDTDTAFDLVICDGQVLREHPRAPYRERREARRLMVTQLAIGLDHISPGGTMIICLHKMDRYETVRLIHTFGKFSTVKVFKPKKHHSSRSSFYLVAQHIQPRHPAAVSAIACWKTTWRIATLGSGEQYQTLKDEQDCDVHVLLHEFGDTLVRLGESIWETQAVGLENASWRRGKSGKKYGRGPAQGRKNIEQ</sequence>
<dbReference type="GO" id="GO:0008173">
    <property type="term" value="F:RNA methyltransferase activity"/>
    <property type="evidence" value="ECO:0007669"/>
    <property type="project" value="TreeGrafter"/>
</dbReference>
<evidence type="ECO:0000313" key="7">
    <source>
        <dbReference type="EMBL" id="PNS15027.1"/>
    </source>
</evidence>
<dbReference type="STRING" id="2082308.A0A2K1QIR7"/>
<keyword evidence="1" id="KW-0698">rRNA processing</keyword>
<dbReference type="AlphaFoldDB" id="A0A2K1QIR7"/>
<gene>
    <name evidence="7" type="ORF">CAC42_2256</name>
</gene>
<protein>
    <submittedName>
        <fullName evidence="7">Ribosomal RNA large subunit methyltransferase J</fullName>
    </submittedName>
</protein>
<feature type="region of interest" description="Disordered" evidence="5">
    <location>
        <begin position="329"/>
        <end position="349"/>
    </location>
</feature>
<name>A0A2K1QIR7_9PEZI</name>
<evidence type="ECO:0000256" key="2">
    <source>
        <dbReference type="ARBA" id="ARBA00022603"/>
    </source>
</evidence>
<dbReference type="Proteomes" id="UP000243797">
    <property type="component" value="Unassembled WGS sequence"/>
</dbReference>
<organism evidence="7 8">
    <name type="scientific">Sphaceloma murrayae</name>
    <dbReference type="NCBI Taxonomy" id="2082308"/>
    <lineage>
        <taxon>Eukaryota</taxon>
        <taxon>Fungi</taxon>
        <taxon>Dikarya</taxon>
        <taxon>Ascomycota</taxon>
        <taxon>Pezizomycotina</taxon>
        <taxon>Dothideomycetes</taxon>
        <taxon>Dothideomycetidae</taxon>
        <taxon>Myriangiales</taxon>
        <taxon>Elsinoaceae</taxon>
        <taxon>Sphaceloma</taxon>
    </lineage>
</organism>
<reference evidence="7 8" key="1">
    <citation type="submission" date="2017-06" db="EMBL/GenBank/DDBJ databases">
        <title>Draft genome sequence of a variant of Elsinoe murrayae.</title>
        <authorList>
            <person name="Cheng Q."/>
        </authorList>
    </citation>
    <scope>NUCLEOTIDE SEQUENCE [LARGE SCALE GENOMIC DNA]</scope>
    <source>
        <strain evidence="7 8">CQ-2017a</strain>
    </source>
</reference>
<evidence type="ECO:0000256" key="5">
    <source>
        <dbReference type="SAM" id="MobiDB-lite"/>
    </source>
</evidence>
<dbReference type="OrthoDB" id="417125at2759"/>
<evidence type="ECO:0000256" key="1">
    <source>
        <dbReference type="ARBA" id="ARBA00022552"/>
    </source>
</evidence>
<proteinExistence type="predicted"/>
<evidence type="ECO:0000259" key="6">
    <source>
        <dbReference type="Pfam" id="PF01728"/>
    </source>
</evidence>
<dbReference type="PANTHER" id="PTHR10920">
    <property type="entry name" value="RIBOSOMAL RNA METHYLTRANSFERASE"/>
    <property type="match status" value="1"/>
</dbReference>
<dbReference type="GO" id="GO:0001510">
    <property type="term" value="P:RNA methylation"/>
    <property type="evidence" value="ECO:0007669"/>
    <property type="project" value="TreeGrafter"/>
</dbReference>
<keyword evidence="8" id="KW-1185">Reference proteome</keyword>
<dbReference type="InterPro" id="IPR050082">
    <property type="entry name" value="RNA_methyltr_RlmE"/>
</dbReference>
<dbReference type="Pfam" id="PF01728">
    <property type="entry name" value="FtsJ"/>
    <property type="match status" value="1"/>
</dbReference>
<accession>A0A2K1QIR7</accession>
<keyword evidence="2 7" id="KW-0489">Methyltransferase</keyword>
<evidence type="ECO:0000313" key="8">
    <source>
        <dbReference type="Proteomes" id="UP000243797"/>
    </source>
</evidence>
<dbReference type="InterPro" id="IPR002877">
    <property type="entry name" value="RNA_MeTrfase_FtsJ_dom"/>
</dbReference>
<dbReference type="GO" id="GO:0006364">
    <property type="term" value="P:rRNA processing"/>
    <property type="evidence" value="ECO:0007669"/>
    <property type="project" value="UniProtKB-KW"/>
</dbReference>
<feature type="domain" description="Ribosomal RNA methyltransferase FtsJ" evidence="6">
    <location>
        <begin position="75"/>
        <end position="254"/>
    </location>
</feature>
<dbReference type="InterPro" id="IPR029063">
    <property type="entry name" value="SAM-dependent_MTases_sf"/>
</dbReference>
<keyword evidence="4" id="KW-0949">S-adenosyl-L-methionine</keyword>
<evidence type="ECO:0000256" key="4">
    <source>
        <dbReference type="ARBA" id="ARBA00022691"/>
    </source>
</evidence>
<keyword evidence="3 7" id="KW-0808">Transferase</keyword>
<dbReference type="InParanoid" id="A0A2K1QIR7"/>
<comment type="caution">
    <text evidence="7">The sequence shown here is derived from an EMBL/GenBank/DDBJ whole genome shotgun (WGS) entry which is preliminary data.</text>
</comment>
<dbReference type="Gene3D" id="3.40.50.150">
    <property type="entry name" value="Vaccinia Virus protein VP39"/>
    <property type="match status" value="1"/>
</dbReference>
<dbReference type="SUPFAM" id="SSF53335">
    <property type="entry name" value="S-adenosyl-L-methionine-dependent methyltransferases"/>
    <property type="match status" value="1"/>
</dbReference>
<dbReference type="EMBL" id="NKHZ01000081">
    <property type="protein sequence ID" value="PNS15027.1"/>
    <property type="molecule type" value="Genomic_DNA"/>
</dbReference>
<dbReference type="PANTHER" id="PTHR10920:SF13">
    <property type="entry name" value="PRE-RRNA 2'-O-RIBOSE RNA METHYLTRANSFERASE FTSJ3"/>
    <property type="match status" value="1"/>
</dbReference>